<accession>A0A3N4M583</accession>
<protein>
    <submittedName>
        <fullName evidence="1">DUF1572 domain-containing protein</fullName>
    </submittedName>
</protein>
<keyword evidence="2" id="KW-1185">Reference proteome</keyword>
<dbReference type="EMBL" id="RMBX01000016">
    <property type="protein sequence ID" value="RPD38342.1"/>
    <property type="molecule type" value="Genomic_DNA"/>
</dbReference>
<dbReference type="Gene3D" id="1.20.120.450">
    <property type="entry name" value="dinb family like domain"/>
    <property type="match status" value="1"/>
</dbReference>
<dbReference type="InterPro" id="IPR011466">
    <property type="entry name" value="DUF1572"/>
</dbReference>
<dbReference type="OrthoDB" id="68731at2"/>
<evidence type="ECO:0000313" key="1">
    <source>
        <dbReference type="EMBL" id="RPD38342.1"/>
    </source>
</evidence>
<dbReference type="Proteomes" id="UP000279089">
    <property type="component" value="Unassembled WGS sequence"/>
</dbReference>
<dbReference type="AlphaFoldDB" id="A0A3N4M583"/>
<dbReference type="InterPro" id="IPR034660">
    <property type="entry name" value="DinB/YfiT-like"/>
</dbReference>
<dbReference type="Pfam" id="PF07609">
    <property type="entry name" value="DUF1572"/>
    <property type="match status" value="1"/>
</dbReference>
<dbReference type="SUPFAM" id="SSF109854">
    <property type="entry name" value="DinB/YfiT-like putative metalloenzymes"/>
    <property type="match status" value="1"/>
</dbReference>
<gene>
    <name evidence="1" type="ORF">EG028_26000</name>
</gene>
<dbReference type="RefSeq" id="WP_120519218.1">
    <property type="nucleotide sequence ID" value="NZ_QXZY01000016.1"/>
</dbReference>
<evidence type="ECO:0000313" key="2">
    <source>
        <dbReference type="Proteomes" id="UP000279089"/>
    </source>
</evidence>
<name>A0A3N4M583_9BACT</name>
<sequence>MSIYLDSLKTRLLSYKDLAEKTFAQLSDEQIHWQPAGEPNNIYIIVKHMSGNMLSRFTDFLTTDGEKPWRQRDAEFVDNEPQCTKTEMMEIWNKGWDCLMQTLDSLTEADLGKTIHIRTEPLIVIDALNRQLSHYPYHVGQIVYLGKVMKADDWHSLSIPKGKTSEFNAQKAAGK</sequence>
<organism evidence="1 2">
    <name type="scientific">Chitinophaga barathri</name>
    <dbReference type="NCBI Taxonomy" id="1647451"/>
    <lineage>
        <taxon>Bacteria</taxon>
        <taxon>Pseudomonadati</taxon>
        <taxon>Bacteroidota</taxon>
        <taxon>Chitinophagia</taxon>
        <taxon>Chitinophagales</taxon>
        <taxon>Chitinophagaceae</taxon>
        <taxon>Chitinophaga</taxon>
    </lineage>
</organism>
<comment type="caution">
    <text evidence="1">The sequence shown here is derived from an EMBL/GenBank/DDBJ whole genome shotgun (WGS) entry which is preliminary data.</text>
</comment>
<proteinExistence type="predicted"/>
<reference evidence="2" key="1">
    <citation type="submission" date="2018-11" db="EMBL/GenBank/DDBJ databases">
        <title>Chitinophaga lutea sp.nov., isolate from arsenic contaminated soil.</title>
        <authorList>
            <person name="Zong Y."/>
        </authorList>
    </citation>
    <scope>NUCLEOTIDE SEQUENCE [LARGE SCALE GENOMIC DNA]</scope>
    <source>
        <strain evidence="2">YLT18</strain>
    </source>
</reference>